<comment type="caution">
    <text evidence="1">The sequence shown here is derived from an EMBL/GenBank/DDBJ whole genome shotgun (WGS) entry which is preliminary data.</text>
</comment>
<dbReference type="InterPro" id="IPR009000">
    <property type="entry name" value="Transl_B-barrel_sf"/>
</dbReference>
<accession>A0ABD1N0E1</accession>
<dbReference type="Proteomes" id="UP001603857">
    <property type="component" value="Unassembled WGS sequence"/>
</dbReference>
<keyword evidence="2" id="KW-1185">Reference proteome</keyword>
<evidence type="ECO:0000313" key="1">
    <source>
        <dbReference type="EMBL" id="KAL2341513.1"/>
    </source>
</evidence>
<dbReference type="SUPFAM" id="SSF50447">
    <property type="entry name" value="Translation proteins"/>
    <property type="match status" value="1"/>
</dbReference>
<dbReference type="EMBL" id="JBGMDY010000003">
    <property type="protein sequence ID" value="KAL2341513.1"/>
    <property type="molecule type" value="Genomic_DNA"/>
</dbReference>
<reference evidence="1 2" key="1">
    <citation type="submission" date="2024-08" db="EMBL/GenBank/DDBJ databases">
        <title>Insights into the chromosomal genome structure of Flemingia macrophylla.</title>
        <authorList>
            <person name="Ding Y."/>
            <person name="Zhao Y."/>
            <person name="Bi W."/>
            <person name="Wu M."/>
            <person name="Zhao G."/>
            <person name="Gong Y."/>
            <person name="Li W."/>
            <person name="Zhang P."/>
        </authorList>
    </citation>
    <scope>NUCLEOTIDE SEQUENCE [LARGE SCALE GENOMIC DNA]</scope>
    <source>
        <strain evidence="1">DYQJB</strain>
        <tissue evidence="1">Leaf</tissue>
    </source>
</reference>
<protein>
    <submittedName>
        <fullName evidence="1">Uncharacterized protein</fullName>
    </submittedName>
</protein>
<sequence length="77" mass="8420">MFQKILDEAMAGDDVGLLLRGIQKNDTQRGMLMPDPLLVLYNSQSHQCASDATSFKFCSFISPPPMSASSLKVALLE</sequence>
<name>A0ABD1N0E1_9FABA</name>
<dbReference type="AlphaFoldDB" id="A0ABD1N0E1"/>
<organism evidence="1 2">
    <name type="scientific">Flemingia macrophylla</name>
    <dbReference type="NCBI Taxonomy" id="520843"/>
    <lineage>
        <taxon>Eukaryota</taxon>
        <taxon>Viridiplantae</taxon>
        <taxon>Streptophyta</taxon>
        <taxon>Embryophyta</taxon>
        <taxon>Tracheophyta</taxon>
        <taxon>Spermatophyta</taxon>
        <taxon>Magnoliopsida</taxon>
        <taxon>eudicotyledons</taxon>
        <taxon>Gunneridae</taxon>
        <taxon>Pentapetalae</taxon>
        <taxon>rosids</taxon>
        <taxon>fabids</taxon>
        <taxon>Fabales</taxon>
        <taxon>Fabaceae</taxon>
        <taxon>Papilionoideae</taxon>
        <taxon>50 kb inversion clade</taxon>
        <taxon>NPAAA clade</taxon>
        <taxon>indigoferoid/millettioid clade</taxon>
        <taxon>Phaseoleae</taxon>
        <taxon>Flemingia</taxon>
    </lineage>
</organism>
<proteinExistence type="predicted"/>
<gene>
    <name evidence="1" type="ORF">Fmac_009453</name>
</gene>
<dbReference type="Gene3D" id="2.40.30.10">
    <property type="entry name" value="Translation factors"/>
    <property type="match status" value="1"/>
</dbReference>
<evidence type="ECO:0000313" key="2">
    <source>
        <dbReference type="Proteomes" id="UP001603857"/>
    </source>
</evidence>